<sequence>MSVVKFPISSGDCAKNEPSGACPLGVVPTGEWTCTYTYQKVGELRISDIENITSLEDLVEGGGREYSRKNDKGKKLHFWDSIHDPKACQKRVEKVKKMFAEKYPDQPVLDDPACDFNVGKFYPYFPAGTFDRPHETNATKNNNANISNATRLLVTWGNQSRSAESPSVI</sequence>
<gene>
    <name evidence="1" type="ORF">C1SCF055_LOCUS4951</name>
</gene>
<evidence type="ECO:0000313" key="4">
    <source>
        <dbReference type="Proteomes" id="UP001152797"/>
    </source>
</evidence>
<keyword evidence="4" id="KW-1185">Reference proteome</keyword>
<dbReference type="EMBL" id="CAMXCT020000294">
    <property type="protein sequence ID" value="CAL1130131.1"/>
    <property type="molecule type" value="Genomic_DNA"/>
</dbReference>
<organism evidence="1">
    <name type="scientific">Cladocopium goreaui</name>
    <dbReference type="NCBI Taxonomy" id="2562237"/>
    <lineage>
        <taxon>Eukaryota</taxon>
        <taxon>Sar</taxon>
        <taxon>Alveolata</taxon>
        <taxon>Dinophyceae</taxon>
        <taxon>Suessiales</taxon>
        <taxon>Symbiodiniaceae</taxon>
        <taxon>Cladocopium</taxon>
    </lineage>
</organism>
<evidence type="ECO:0000313" key="2">
    <source>
        <dbReference type="EMBL" id="CAL1130131.1"/>
    </source>
</evidence>
<accession>A0A9P1BNW6</accession>
<reference evidence="2" key="2">
    <citation type="submission" date="2024-04" db="EMBL/GenBank/DDBJ databases">
        <authorList>
            <person name="Chen Y."/>
            <person name="Shah S."/>
            <person name="Dougan E. K."/>
            <person name="Thang M."/>
            <person name="Chan C."/>
        </authorList>
    </citation>
    <scope>NUCLEOTIDE SEQUENCE [LARGE SCALE GENOMIC DNA]</scope>
</reference>
<name>A0A9P1BNW6_9DINO</name>
<protein>
    <submittedName>
        <fullName evidence="3">UDP-glucuronate 4-epimerase 4</fullName>
    </submittedName>
</protein>
<proteinExistence type="predicted"/>
<evidence type="ECO:0000313" key="3">
    <source>
        <dbReference type="EMBL" id="CAL4764068.1"/>
    </source>
</evidence>
<comment type="caution">
    <text evidence="1">The sequence shown here is derived from an EMBL/GenBank/DDBJ whole genome shotgun (WGS) entry which is preliminary data.</text>
</comment>
<dbReference type="EMBL" id="CAMXCT010000294">
    <property type="protein sequence ID" value="CAI3976756.1"/>
    <property type="molecule type" value="Genomic_DNA"/>
</dbReference>
<dbReference type="AlphaFoldDB" id="A0A9P1BNW6"/>
<reference evidence="1" key="1">
    <citation type="submission" date="2022-10" db="EMBL/GenBank/DDBJ databases">
        <authorList>
            <person name="Chen Y."/>
            <person name="Dougan E. K."/>
            <person name="Chan C."/>
            <person name="Rhodes N."/>
            <person name="Thang M."/>
        </authorList>
    </citation>
    <scope>NUCLEOTIDE SEQUENCE</scope>
</reference>
<dbReference type="Proteomes" id="UP001152797">
    <property type="component" value="Unassembled WGS sequence"/>
</dbReference>
<evidence type="ECO:0000313" key="1">
    <source>
        <dbReference type="EMBL" id="CAI3976756.1"/>
    </source>
</evidence>
<dbReference type="EMBL" id="CAMXCT030000294">
    <property type="protein sequence ID" value="CAL4764068.1"/>
    <property type="molecule type" value="Genomic_DNA"/>
</dbReference>
<dbReference type="OrthoDB" id="409130at2759"/>